<proteinExistence type="predicted"/>
<sequence>MVSEPKPHQVNRKRQNLTPDPFATLQQLGSPVKAPAPSRSPSGQPAPSVAATRALPRRNCTRTPSRMSSSVATTGRCFRVCRSCSTTSATAADCASPAAATWSGSLWPTRRLAFRCPSALNARRAAEVGGSWPATLKLLMGCPSATMHPLEAATNTDEHDPKSLQSDQAVASPNNDGCCEEAACVASEFRSDDWASIVVECANHGSNGAHSSSDLIDEDVDDMYLKPAVMA</sequence>
<organism evidence="2 3">
    <name type="scientific">Rhipicephalus microplus</name>
    <name type="common">Cattle tick</name>
    <name type="synonym">Boophilus microplus</name>
    <dbReference type="NCBI Taxonomy" id="6941"/>
    <lineage>
        <taxon>Eukaryota</taxon>
        <taxon>Metazoa</taxon>
        <taxon>Ecdysozoa</taxon>
        <taxon>Arthropoda</taxon>
        <taxon>Chelicerata</taxon>
        <taxon>Arachnida</taxon>
        <taxon>Acari</taxon>
        <taxon>Parasitiformes</taxon>
        <taxon>Ixodida</taxon>
        <taxon>Ixodoidea</taxon>
        <taxon>Ixodidae</taxon>
        <taxon>Rhipicephalinae</taxon>
        <taxon>Rhipicephalus</taxon>
        <taxon>Boophilus</taxon>
    </lineage>
</organism>
<accession>A0A9J6FA52</accession>
<evidence type="ECO:0000313" key="3">
    <source>
        <dbReference type="Proteomes" id="UP000821866"/>
    </source>
</evidence>
<evidence type="ECO:0000313" key="2">
    <source>
        <dbReference type="EMBL" id="KAH8042504.1"/>
    </source>
</evidence>
<keyword evidence="3" id="KW-1185">Reference proteome</keyword>
<reference evidence="2" key="2">
    <citation type="submission" date="2021-09" db="EMBL/GenBank/DDBJ databases">
        <authorList>
            <person name="Jia N."/>
            <person name="Wang J."/>
            <person name="Shi W."/>
            <person name="Du L."/>
            <person name="Sun Y."/>
            <person name="Zhan W."/>
            <person name="Jiang J."/>
            <person name="Wang Q."/>
            <person name="Zhang B."/>
            <person name="Ji P."/>
            <person name="Sakyi L.B."/>
            <person name="Cui X."/>
            <person name="Yuan T."/>
            <person name="Jiang B."/>
            <person name="Yang W."/>
            <person name="Lam T.T.-Y."/>
            <person name="Chang Q."/>
            <person name="Ding S."/>
            <person name="Wang X."/>
            <person name="Zhu J."/>
            <person name="Ruan X."/>
            <person name="Zhao L."/>
            <person name="Wei J."/>
            <person name="Que T."/>
            <person name="Du C."/>
            <person name="Cheng J."/>
            <person name="Dai P."/>
            <person name="Han X."/>
            <person name="Huang E."/>
            <person name="Gao Y."/>
            <person name="Liu J."/>
            <person name="Shao H."/>
            <person name="Ye R."/>
            <person name="Li L."/>
            <person name="Wei W."/>
            <person name="Wang X."/>
            <person name="Wang C."/>
            <person name="Huo Q."/>
            <person name="Li W."/>
            <person name="Guo W."/>
            <person name="Chen H."/>
            <person name="Chen S."/>
            <person name="Zhou L."/>
            <person name="Zhou L."/>
            <person name="Ni X."/>
            <person name="Tian J."/>
            <person name="Zhou Y."/>
            <person name="Sheng Y."/>
            <person name="Liu T."/>
            <person name="Pan Y."/>
            <person name="Xia L."/>
            <person name="Li J."/>
            <person name="Zhao F."/>
            <person name="Cao W."/>
        </authorList>
    </citation>
    <scope>NUCLEOTIDE SEQUENCE</scope>
    <source>
        <strain evidence="2">Rmic-2018</strain>
        <tissue evidence="2">Larvae</tissue>
    </source>
</reference>
<evidence type="ECO:0000256" key="1">
    <source>
        <dbReference type="SAM" id="MobiDB-lite"/>
    </source>
</evidence>
<gene>
    <name evidence="2" type="ORF">HPB51_023701</name>
</gene>
<comment type="caution">
    <text evidence="2">The sequence shown here is derived from an EMBL/GenBank/DDBJ whole genome shotgun (WGS) entry which is preliminary data.</text>
</comment>
<dbReference type="VEuPathDB" id="VectorBase:LOC119164803"/>
<protein>
    <submittedName>
        <fullName evidence="2">Uncharacterized protein</fullName>
    </submittedName>
</protein>
<name>A0A9J6FA52_RHIMP</name>
<dbReference type="Proteomes" id="UP000821866">
    <property type="component" value="Chromosome 1"/>
</dbReference>
<reference evidence="2" key="1">
    <citation type="journal article" date="2020" name="Cell">
        <title>Large-Scale Comparative Analyses of Tick Genomes Elucidate Their Genetic Diversity and Vector Capacities.</title>
        <authorList>
            <consortium name="Tick Genome and Microbiome Consortium (TIGMIC)"/>
            <person name="Jia N."/>
            <person name="Wang J."/>
            <person name="Shi W."/>
            <person name="Du L."/>
            <person name="Sun Y."/>
            <person name="Zhan W."/>
            <person name="Jiang J.F."/>
            <person name="Wang Q."/>
            <person name="Zhang B."/>
            <person name="Ji P."/>
            <person name="Bell-Sakyi L."/>
            <person name="Cui X.M."/>
            <person name="Yuan T.T."/>
            <person name="Jiang B.G."/>
            <person name="Yang W.F."/>
            <person name="Lam T.T."/>
            <person name="Chang Q.C."/>
            <person name="Ding S.J."/>
            <person name="Wang X.J."/>
            <person name="Zhu J.G."/>
            <person name="Ruan X.D."/>
            <person name="Zhao L."/>
            <person name="Wei J.T."/>
            <person name="Ye R.Z."/>
            <person name="Que T.C."/>
            <person name="Du C.H."/>
            <person name="Zhou Y.H."/>
            <person name="Cheng J.X."/>
            <person name="Dai P.F."/>
            <person name="Guo W.B."/>
            <person name="Han X.H."/>
            <person name="Huang E.J."/>
            <person name="Li L.F."/>
            <person name="Wei W."/>
            <person name="Gao Y.C."/>
            <person name="Liu J.Z."/>
            <person name="Shao H.Z."/>
            <person name="Wang X."/>
            <person name="Wang C.C."/>
            <person name="Yang T.C."/>
            <person name="Huo Q.B."/>
            <person name="Li W."/>
            <person name="Chen H.Y."/>
            <person name="Chen S.E."/>
            <person name="Zhou L.G."/>
            <person name="Ni X.B."/>
            <person name="Tian J.H."/>
            <person name="Sheng Y."/>
            <person name="Liu T."/>
            <person name="Pan Y.S."/>
            <person name="Xia L.Y."/>
            <person name="Li J."/>
            <person name="Zhao F."/>
            <person name="Cao W.C."/>
        </authorList>
    </citation>
    <scope>NUCLEOTIDE SEQUENCE</scope>
    <source>
        <strain evidence="2">Rmic-2018</strain>
    </source>
</reference>
<dbReference type="EMBL" id="JABSTU010000001">
    <property type="protein sequence ID" value="KAH8042504.1"/>
    <property type="molecule type" value="Genomic_DNA"/>
</dbReference>
<feature type="region of interest" description="Disordered" evidence="1">
    <location>
        <begin position="1"/>
        <end position="68"/>
    </location>
</feature>
<dbReference type="AlphaFoldDB" id="A0A9J6FA52"/>